<evidence type="ECO:0000256" key="8">
    <source>
        <dbReference type="RuleBase" id="RU003837"/>
    </source>
</evidence>
<dbReference type="Gene3D" id="2.30.140.10">
    <property type="entry name" value="Spermidine synthase, tetramerisation domain"/>
    <property type="match status" value="1"/>
</dbReference>
<evidence type="ECO:0000256" key="3">
    <source>
        <dbReference type="ARBA" id="ARBA00023066"/>
    </source>
</evidence>
<evidence type="ECO:0000313" key="10">
    <source>
        <dbReference type="EMBL" id="RVU39978.1"/>
    </source>
</evidence>
<dbReference type="InterPro" id="IPR030373">
    <property type="entry name" value="PABS_CS"/>
</dbReference>
<evidence type="ECO:0000256" key="4">
    <source>
        <dbReference type="ARBA" id="ARBA00023115"/>
    </source>
</evidence>
<dbReference type="UniPathway" id="UPA00248">
    <property type="reaction ID" value="UER00314"/>
</dbReference>
<feature type="binding site" evidence="5">
    <location>
        <begin position="178"/>
        <end position="181"/>
    </location>
    <ligand>
        <name>spermidine</name>
        <dbReference type="ChEBI" id="CHEBI:57834"/>
    </ligand>
</feature>
<evidence type="ECO:0000256" key="5">
    <source>
        <dbReference type="HAMAP-Rule" id="MF_00198"/>
    </source>
</evidence>
<proteinExistence type="inferred from homology"/>
<dbReference type="HAMAP" id="MF_00198">
    <property type="entry name" value="Spermidine_synth"/>
    <property type="match status" value="1"/>
</dbReference>
<organism evidence="10 11">
    <name type="scientific">Rheinheimera riviphila</name>
    <dbReference type="NCBI Taxonomy" id="1834037"/>
    <lineage>
        <taxon>Bacteria</taxon>
        <taxon>Pseudomonadati</taxon>
        <taxon>Pseudomonadota</taxon>
        <taxon>Gammaproteobacteria</taxon>
        <taxon>Chromatiales</taxon>
        <taxon>Chromatiaceae</taxon>
        <taxon>Rheinheimera</taxon>
    </lineage>
</organism>
<sequence length="302" mass="33930">MSEQNSQSHSQTNPQLNPQLNPQQWFTEIFAPSGSAFSLEITEKLAEVQSPFQHIEIYQTTQFGKLMVIDGVIMLSSRDNFLYHEMLSHPVLFTHPDPKQVVIIGGGDCGTLREVLKHRSLESVTQIDIDEQVTRMAEQFFPELCTSNQDPRATLLFDDGIKYMREAAPASLDVVIVDSTDPIGPGEGLFNRAFYQSCFAALKPGGILVQQSESPLIHLQLLNDMRQAMKDAGFAALQTLNFPQMVYPSGWWTCTMARKEQNFDEFRSDAAQNCAFDTEYYNAAIHQAALALPNFMLRQLVG</sequence>
<evidence type="ECO:0000256" key="6">
    <source>
        <dbReference type="PROSITE-ProRule" id="PRU00354"/>
    </source>
</evidence>
<feature type="binding site" evidence="5">
    <location>
        <position position="108"/>
    </location>
    <ligand>
        <name>spermidine</name>
        <dbReference type="ChEBI" id="CHEBI:57834"/>
    </ligand>
</feature>
<evidence type="ECO:0000256" key="1">
    <source>
        <dbReference type="ARBA" id="ARBA00007867"/>
    </source>
</evidence>
<keyword evidence="2 5" id="KW-0808">Transferase</keyword>
<name>A0A437QZN2_9GAMM</name>
<evidence type="ECO:0000256" key="7">
    <source>
        <dbReference type="RuleBase" id="RU003836"/>
    </source>
</evidence>
<dbReference type="Pfam" id="PF17284">
    <property type="entry name" value="Spermine_synt_N"/>
    <property type="match status" value="1"/>
</dbReference>
<dbReference type="PANTHER" id="PTHR11558:SF11">
    <property type="entry name" value="SPERMIDINE SYNTHASE"/>
    <property type="match status" value="1"/>
</dbReference>
<keyword evidence="11" id="KW-1185">Reference proteome</keyword>
<keyword evidence="3 5" id="KW-0745">Spermidine biosynthesis</keyword>
<dbReference type="EMBL" id="SACS01000007">
    <property type="protein sequence ID" value="RVU39978.1"/>
    <property type="molecule type" value="Genomic_DNA"/>
</dbReference>
<dbReference type="OrthoDB" id="9793120at2"/>
<dbReference type="NCBIfam" id="TIGR00417">
    <property type="entry name" value="speE"/>
    <property type="match status" value="1"/>
</dbReference>
<evidence type="ECO:0000259" key="9">
    <source>
        <dbReference type="PROSITE" id="PS51006"/>
    </source>
</evidence>
<feature type="binding site" evidence="5">
    <location>
        <position position="84"/>
    </location>
    <ligand>
        <name>spermidine</name>
        <dbReference type="ChEBI" id="CHEBI:57834"/>
    </ligand>
</feature>
<comment type="pathway">
    <text evidence="5">Amine and polyamine biosynthesis; spermidine biosynthesis; spermidine from putrescine: step 1/1.</text>
</comment>
<comment type="subunit">
    <text evidence="5">Homodimer or homotetramer.</text>
</comment>
<dbReference type="EC" id="2.5.1.16" evidence="5"/>
<evidence type="ECO:0000256" key="2">
    <source>
        <dbReference type="ARBA" id="ARBA00022679"/>
    </source>
</evidence>
<dbReference type="CDD" id="cd02440">
    <property type="entry name" value="AdoMet_MTases"/>
    <property type="match status" value="1"/>
</dbReference>
<comment type="similarity">
    <text evidence="1 5 7">Belongs to the spermidine/spermine synthase family.</text>
</comment>
<dbReference type="Gene3D" id="3.40.50.150">
    <property type="entry name" value="Vaccinia Virus protein VP39"/>
    <property type="match status" value="1"/>
</dbReference>
<feature type="active site" description="Proton acceptor" evidence="5 6">
    <location>
        <position position="178"/>
    </location>
</feature>
<dbReference type="PROSITE" id="PS01330">
    <property type="entry name" value="PABS_1"/>
    <property type="match status" value="1"/>
</dbReference>
<dbReference type="PANTHER" id="PTHR11558">
    <property type="entry name" value="SPERMIDINE/SPERMINE SYNTHASE"/>
    <property type="match status" value="1"/>
</dbReference>
<gene>
    <name evidence="5" type="primary">speE</name>
    <name evidence="10" type="ORF">EOE67_08710</name>
</gene>
<dbReference type="InterPro" id="IPR037163">
    <property type="entry name" value="Spermidine_synt_N_sf"/>
</dbReference>
<comment type="catalytic activity">
    <reaction evidence="5 8">
        <text>S-adenosyl 3-(methylsulfanyl)propylamine + putrescine = S-methyl-5'-thioadenosine + spermidine + H(+)</text>
        <dbReference type="Rhea" id="RHEA:12721"/>
        <dbReference type="ChEBI" id="CHEBI:15378"/>
        <dbReference type="ChEBI" id="CHEBI:17509"/>
        <dbReference type="ChEBI" id="CHEBI:57443"/>
        <dbReference type="ChEBI" id="CHEBI:57834"/>
        <dbReference type="ChEBI" id="CHEBI:326268"/>
        <dbReference type="EC" id="2.5.1.16"/>
    </reaction>
</comment>
<comment type="function">
    <text evidence="5">Catalyzes the irreversible transfer of a propylamine group from the amino donor S-adenosylmethioninamine (decarboxy-AdoMet) to putrescine (1,4-diaminobutane) to yield spermidine.</text>
</comment>
<feature type="binding site" evidence="5">
    <location>
        <begin position="159"/>
        <end position="160"/>
    </location>
    <ligand>
        <name>S-methyl-5'-thioadenosine</name>
        <dbReference type="ChEBI" id="CHEBI:17509"/>
    </ligand>
</feature>
<dbReference type="PROSITE" id="PS51006">
    <property type="entry name" value="PABS_2"/>
    <property type="match status" value="1"/>
</dbReference>
<dbReference type="SUPFAM" id="SSF53335">
    <property type="entry name" value="S-adenosyl-L-methionine-dependent methyltransferases"/>
    <property type="match status" value="1"/>
</dbReference>
<evidence type="ECO:0000313" key="11">
    <source>
        <dbReference type="Proteomes" id="UP000283077"/>
    </source>
</evidence>
<dbReference type="InterPro" id="IPR035246">
    <property type="entry name" value="Spermidine_synt_N"/>
</dbReference>
<dbReference type="GO" id="GO:0008295">
    <property type="term" value="P:spermidine biosynthetic process"/>
    <property type="evidence" value="ECO:0007669"/>
    <property type="project" value="UniProtKB-UniRule"/>
</dbReference>
<dbReference type="InterPro" id="IPR029063">
    <property type="entry name" value="SAM-dependent_MTases_sf"/>
</dbReference>
<feature type="domain" description="PABS" evidence="9">
    <location>
        <begin position="23"/>
        <end position="259"/>
    </location>
</feature>
<dbReference type="GO" id="GO:0004766">
    <property type="term" value="F:spermidine synthase activity"/>
    <property type="evidence" value="ECO:0007669"/>
    <property type="project" value="UniProtKB-UniRule"/>
</dbReference>
<reference evidence="10 11" key="1">
    <citation type="submission" date="2019-01" db="EMBL/GenBank/DDBJ databases">
        <authorList>
            <person name="Chen W.-M."/>
        </authorList>
    </citation>
    <scope>NUCLEOTIDE SEQUENCE [LARGE SCALE GENOMIC DNA]</scope>
    <source>
        <strain evidence="10 11">KYPC3</strain>
    </source>
</reference>
<dbReference type="NCBIfam" id="NF002010">
    <property type="entry name" value="PRK00811.1"/>
    <property type="match status" value="1"/>
</dbReference>
<feature type="binding site" evidence="5">
    <location>
        <position position="53"/>
    </location>
    <ligand>
        <name>S-methyl-5'-thioadenosine</name>
        <dbReference type="ChEBI" id="CHEBI:17509"/>
    </ligand>
</feature>
<dbReference type="Proteomes" id="UP000283077">
    <property type="component" value="Unassembled WGS sequence"/>
</dbReference>
<dbReference type="GO" id="GO:0005829">
    <property type="term" value="C:cytosol"/>
    <property type="evidence" value="ECO:0007669"/>
    <property type="project" value="TreeGrafter"/>
</dbReference>
<dbReference type="InterPro" id="IPR001045">
    <property type="entry name" value="Spermi_synthase"/>
</dbReference>
<accession>A0A437QZN2</accession>
<comment type="caution">
    <text evidence="10">The sequence shown here is derived from an EMBL/GenBank/DDBJ whole genome shotgun (WGS) entry which is preliminary data.</text>
</comment>
<feature type="binding site" evidence="5">
    <location>
        <position position="185"/>
    </location>
    <ligand>
        <name>S-methyl-5'-thioadenosine</name>
        <dbReference type="ChEBI" id="CHEBI:17509"/>
    </ligand>
</feature>
<protein>
    <recommendedName>
        <fullName evidence="5">Polyamine aminopropyltransferase</fullName>
    </recommendedName>
    <alternativeName>
        <fullName evidence="5">Putrescine aminopropyltransferase</fullName>
        <shortName evidence="5">PAPT</shortName>
    </alternativeName>
    <alternativeName>
        <fullName evidence="5">Spermidine synthase</fullName>
        <shortName evidence="5">SPDS</shortName>
        <shortName evidence="5">SPDSY</shortName>
        <ecNumber evidence="5">2.5.1.16</ecNumber>
    </alternativeName>
</protein>
<dbReference type="InterPro" id="IPR030374">
    <property type="entry name" value="PABS"/>
</dbReference>
<dbReference type="RefSeq" id="WP_127698707.1">
    <property type="nucleotide sequence ID" value="NZ_SACS01000007.1"/>
</dbReference>
<keyword evidence="4 5" id="KW-0620">Polyamine biosynthesis</keyword>
<feature type="binding site" evidence="5">
    <location>
        <position position="128"/>
    </location>
    <ligand>
        <name>S-methyl-5'-thioadenosine</name>
        <dbReference type="ChEBI" id="CHEBI:17509"/>
    </ligand>
</feature>
<dbReference type="Pfam" id="PF01564">
    <property type="entry name" value="Spermine_synth"/>
    <property type="match status" value="1"/>
</dbReference>
<dbReference type="AlphaFoldDB" id="A0A437QZN2"/>